<evidence type="ECO:0000256" key="7">
    <source>
        <dbReference type="RuleBase" id="RU368011"/>
    </source>
</evidence>
<dbReference type="InterPro" id="IPR013252">
    <property type="entry name" value="Ndc80_Spc24"/>
</dbReference>
<name>A0AAD5Y8A7_9FUNG</name>
<keyword evidence="3 8" id="KW-0175">Coiled coil</keyword>
<organism evidence="9 10">
    <name type="scientific">Boothiomyces macroporosus</name>
    <dbReference type="NCBI Taxonomy" id="261099"/>
    <lineage>
        <taxon>Eukaryota</taxon>
        <taxon>Fungi</taxon>
        <taxon>Fungi incertae sedis</taxon>
        <taxon>Chytridiomycota</taxon>
        <taxon>Chytridiomycota incertae sedis</taxon>
        <taxon>Chytridiomycetes</taxon>
        <taxon>Rhizophydiales</taxon>
        <taxon>Terramycetaceae</taxon>
        <taxon>Boothiomyces</taxon>
    </lineage>
</organism>
<keyword evidence="7" id="KW-0995">Kinetochore</keyword>
<evidence type="ECO:0000256" key="8">
    <source>
        <dbReference type="SAM" id="Coils"/>
    </source>
</evidence>
<dbReference type="Pfam" id="PF08286">
    <property type="entry name" value="Spc24"/>
    <property type="match status" value="1"/>
</dbReference>
<accession>A0AAD5Y8A7</accession>
<evidence type="ECO:0000313" key="10">
    <source>
        <dbReference type="Proteomes" id="UP001210925"/>
    </source>
</evidence>
<dbReference type="SUPFAM" id="SSF143026">
    <property type="entry name" value="Kinetochore globular domain"/>
    <property type="match status" value="1"/>
</dbReference>
<sequence length="209" mass="24105">MLSHTDRRFSIAPEEENAETIGELVVNFIEVLESQGQKGQAAIQSISSLIDQTNAKQSFHIEKAKQSIRQLNDKMEEQVMEVGNLEKQLQEITAQDTIGRIQQEIQEKKKMIAEHKQSITELSLKRERLDLQLNEISATVEDKISIETLQLNIYQKLGLDLIDLDPVTGNYKKALAKCPERNRFQRIEFDKQLSDFYYTNAIWDLITPN</sequence>
<evidence type="ECO:0000256" key="4">
    <source>
        <dbReference type="ARBA" id="ARBA00023242"/>
    </source>
</evidence>
<evidence type="ECO:0000256" key="3">
    <source>
        <dbReference type="ARBA" id="ARBA00023054"/>
    </source>
</evidence>
<feature type="coiled-coil region" evidence="8">
    <location>
        <begin position="61"/>
        <end position="132"/>
    </location>
</feature>
<dbReference type="AlphaFoldDB" id="A0AAD5Y8A7"/>
<comment type="caution">
    <text evidence="9">The sequence shown here is derived from an EMBL/GenBank/DDBJ whole genome shotgun (WGS) entry which is preliminary data.</text>
</comment>
<dbReference type="EMBL" id="JADGKB010000037">
    <property type="protein sequence ID" value="KAJ3257577.1"/>
    <property type="molecule type" value="Genomic_DNA"/>
</dbReference>
<reference evidence="9" key="1">
    <citation type="submission" date="2020-05" db="EMBL/GenBank/DDBJ databases">
        <title>Phylogenomic resolution of chytrid fungi.</title>
        <authorList>
            <person name="Stajich J.E."/>
            <person name="Amses K."/>
            <person name="Simmons R."/>
            <person name="Seto K."/>
            <person name="Myers J."/>
            <person name="Bonds A."/>
            <person name="Quandt C.A."/>
            <person name="Barry K."/>
            <person name="Liu P."/>
            <person name="Grigoriev I."/>
            <person name="Longcore J.E."/>
            <person name="James T.Y."/>
        </authorList>
    </citation>
    <scope>NUCLEOTIDE SEQUENCE</scope>
    <source>
        <strain evidence="9">PLAUS21</strain>
    </source>
</reference>
<dbReference type="GO" id="GO:0005634">
    <property type="term" value="C:nucleus"/>
    <property type="evidence" value="ECO:0007669"/>
    <property type="project" value="UniProtKB-SubCell"/>
</dbReference>
<keyword evidence="6 7" id="KW-0137">Centromere</keyword>
<evidence type="ECO:0000256" key="1">
    <source>
        <dbReference type="ARBA" id="ARBA00004584"/>
    </source>
</evidence>
<comment type="subunit">
    <text evidence="7">Component of the NDC80 complex.</text>
</comment>
<dbReference type="GO" id="GO:0051301">
    <property type="term" value="P:cell division"/>
    <property type="evidence" value="ECO:0007669"/>
    <property type="project" value="UniProtKB-UniRule"/>
</dbReference>
<proteinExistence type="inferred from homology"/>
<gene>
    <name evidence="9" type="ORF">HK103_004486</name>
</gene>
<keyword evidence="5 7" id="KW-0131">Cell cycle</keyword>
<keyword evidence="2 7" id="KW-0158">Chromosome</keyword>
<keyword evidence="4 7" id="KW-0539">Nucleus</keyword>
<keyword evidence="7" id="KW-0132">Cell division</keyword>
<evidence type="ECO:0000256" key="5">
    <source>
        <dbReference type="ARBA" id="ARBA00023306"/>
    </source>
</evidence>
<evidence type="ECO:0000313" key="9">
    <source>
        <dbReference type="EMBL" id="KAJ3257577.1"/>
    </source>
</evidence>
<protein>
    <recommendedName>
        <fullName evidence="7">Kinetochore protein Spc24</fullName>
    </recommendedName>
</protein>
<keyword evidence="7" id="KW-0498">Mitosis</keyword>
<evidence type="ECO:0000256" key="2">
    <source>
        <dbReference type="ARBA" id="ARBA00022454"/>
    </source>
</evidence>
<comment type="similarity">
    <text evidence="7">Belongs to the SPC24 family.</text>
</comment>
<evidence type="ECO:0000256" key="6">
    <source>
        <dbReference type="ARBA" id="ARBA00023328"/>
    </source>
</evidence>
<dbReference type="GO" id="GO:0000776">
    <property type="term" value="C:kinetochore"/>
    <property type="evidence" value="ECO:0007669"/>
    <property type="project" value="UniProtKB-KW"/>
</dbReference>
<comment type="subcellular location">
    <subcellularLocation>
        <location evidence="1">Chromosome</location>
        <location evidence="1">Centromere</location>
    </subcellularLocation>
    <subcellularLocation>
        <location evidence="7">Nucleus</location>
    </subcellularLocation>
    <subcellularLocation>
        <location evidence="7">Chromosome</location>
        <location evidence="7">Centromere</location>
        <location evidence="7">Kinetochore</location>
    </subcellularLocation>
</comment>
<dbReference type="CDD" id="cd11565">
    <property type="entry name" value="RWD_Spc24"/>
    <property type="match status" value="1"/>
</dbReference>
<comment type="function">
    <text evidence="7">Acts as a component of the essential kinetochore-associated NDC80 complex, which is required for chromosome segregation and spindle checkpoint activity.</text>
</comment>
<dbReference type="Gene3D" id="3.30.160.430">
    <property type="match status" value="1"/>
</dbReference>
<dbReference type="InterPro" id="IPR038066">
    <property type="entry name" value="Spc24_Fungi_globular_sf"/>
</dbReference>
<keyword evidence="10" id="KW-1185">Reference proteome</keyword>
<dbReference type="Proteomes" id="UP001210925">
    <property type="component" value="Unassembled WGS sequence"/>
</dbReference>